<feature type="region of interest" description="Disordered" evidence="1">
    <location>
        <begin position="93"/>
        <end position="156"/>
    </location>
</feature>
<sequence length="169" mass="18545">MLRCLCGCGRDIGQSCASTNQFTCVLEYTEPGNWDPSGARKHELAALTLTVEESSYAKRWYVLTLPGRVSVRRRSSVAFRSENGINLHKEVTSTAVKPSVRRPAAAEDTAQITSHAAHSVPNQASSEADQRNASVPAARQPSQEWTDGRTDGGPRPRACTSHGFYFWLH</sequence>
<gene>
    <name evidence="2" type="ORF">EYF80_018023</name>
</gene>
<reference evidence="2 3" key="1">
    <citation type="submission" date="2019-03" db="EMBL/GenBank/DDBJ databases">
        <title>First draft genome of Liparis tanakae, snailfish: a comprehensive survey of snailfish specific genes.</title>
        <authorList>
            <person name="Kim W."/>
            <person name="Song I."/>
            <person name="Jeong J.-H."/>
            <person name="Kim D."/>
            <person name="Kim S."/>
            <person name="Ryu S."/>
            <person name="Song J.Y."/>
            <person name="Lee S.K."/>
        </authorList>
    </citation>
    <scope>NUCLEOTIDE SEQUENCE [LARGE SCALE GENOMIC DNA]</scope>
    <source>
        <tissue evidence="2">Muscle</tissue>
    </source>
</reference>
<dbReference type="EMBL" id="SRLO01000146">
    <property type="protein sequence ID" value="TNN71672.1"/>
    <property type="molecule type" value="Genomic_DNA"/>
</dbReference>
<proteinExistence type="predicted"/>
<evidence type="ECO:0000256" key="1">
    <source>
        <dbReference type="SAM" id="MobiDB-lite"/>
    </source>
</evidence>
<organism evidence="2 3">
    <name type="scientific">Liparis tanakae</name>
    <name type="common">Tanaka's snailfish</name>
    <dbReference type="NCBI Taxonomy" id="230148"/>
    <lineage>
        <taxon>Eukaryota</taxon>
        <taxon>Metazoa</taxon>
        <taxon>Chordata</taxon>
        <taxon>Craniata</taxon>
        <taxon>Vertebrata</taxon>
        <taxon>Euteleostomi</taxon>
        <taxon>Actinopterygii</taxon>
        <taxon>Neopterygii</taxon>
        <taxon>Teleostei</taxon>
        <taxon>Neoteleostei</taxon>
        <taxon>Acanthomorphata</taxon>
        <taxon>Eupercaria</taxon>
        <taxon>Perciformes</taxon>
        <taxon>Cottioidei</taxon>
        <taxon>Cottales</taxon>
        <taxon>Liparidae</taxon>
        <taxon>Liparis</taxon>
    </lineage>
</organism>
<dbReference type="Proteomes" id="UP000314294">
    <property type="component" value="Unassembled WGS sequence"/>
</dbReference>
<keyword evidence="3" id="KW-1185">Reference proteome</keyword>
<accession>A0A4Z2I337</accession>
<protein>
    <submittedName>
        <fullName evidence="2">Uncharacterized protein</fullName>
    </submittedName>
</protein>
<name>A0A4Z2I337_9TELE</name>
<feature type="compositionally biased region" description="Polar residues" evidence="1">
    <location>
        <begin position="110"/>
        <end position="133"/>
    </location>
</feature>
<evidence type="ECO:0000313" key="3">
    <source>
        <dbReference type="Proteomes" id="UP000314294"/>
    </source>
</evidence>
<comment type="caution">
    <text evidence="2">The sequence shown here is derived from an EMBL/GenBank/DDBJ whole genome shotgun (WGS) entry which is preliminary data.</text>
</comment>
<dbReference type="AlphaFoldDB" id="A0A4Z2I337"/>
<evidence type="ECO:0000313" key="2">
    <source>
        <dbReference type="EMBL" id="TNN71672.1"/>
    </source>
</evidence>